<gene>
    <name evidence="1" type="ORF">BC781_1017</name>
</gene>
<evidence type="ECO:0000313" key="1">
    <source>
        <dbReference type="EMBL" id="PWJ43661.1"/>
    </source>
</evidence>
<sequence length="196" mass="23416">MSKIRKETQSQRINIENHSYWSQIRMQILDRSAYNELILKNYSFYRIIEKELKDKLDKEQSPLIFKNRKLRSTILEDDIIQIGLENIAESIILPGKVEIHNFYEALGVLYSIEDISLLNIMFKKDLDLNKSISQQKLNFFDNLNHNVSQNWTTVTQLIEEYCDSYEKTKQLIEKSNDTFRFYNKLLNTDLFLQEAF</sequence>
<dbReference type="GO" id="GO:0006788">
    <property type="term" value="P:heme oxidation"/>
    <property type="evidence" value="ECO:0007669"/>
    <property type="project" value="InterPro"/>
</dbReference>
<organism evidence="1 2">
    <name type="scientific">Sediminitomix flava</name>
    <dbReference type="NCBI Taxonomy" id="379075"/>
    <lineage>
        <taxon>Bacteria</taxon>
        <taxon>Pseudomonadati</taxon>
        <taxon>Bacteroidota</taxon>
        <taxon>Cytophagia</taxon>
        <taxon>Cytophagales</taxon>
        <taxon>Flammeovirgaceae</taxon>
        <taxon>Sediminitomix</taxon>
    </lineage>
</organism>
<accession>A0A315ZDQ1</accession>
<dbReference type="OrthoDB" id="114943at2"/>
<dbReference type="AlphaFoldDB" id="A0A315ZDQ1"/>
<keyword evidence="2" id="KW-1185">Reference proteome</keyword>
<dbReference type="Pfam" id="PF01126">
    <property type="entry name" value="Heme_oxygenase"/>
    <property type="match status" value="1"/>
</dbReference>
<comment type="caution">
    <text evidence="1">The sequence shown here is derived from an EMBL/GenBank/DDBJ whole genome shotgun (WGS) entry which is preliminary data.</text>
</comment>
<dbReference type="Proteomes" id="UP000245535">
    <property type="component" value="Unassembled WGS sequence"/>
</dbReference>
<dbReference type="InterPro" id="IPR016053">
    <property type="entry name" value="Haem_Oase-like"/>
</dbReference>
<protein>
    <submittedName>
        <fullName evidence="1">Heme oxygenase</fullName>
    </submittedName>
</protein>
<dbReference type="EMBL" id="QGDO01000001">
    <property type="protein sequence ID" value="PWJ43661.1"/>
    <property type="molecule type" value="Genomic_DNA"/>
</dbReference>
<evidence type="ECO:0000313" key="2">
    <source>
        <dbReference type="Proteomes" id="UP000245535"/>
    </source>
</evidence>
<dbReference type="InterPro" id="IPR016084">
    <property type="entry name" value="Haem_Oase-like_multi-hlx"/>
</dbReference>
<dbReference type="GO" id="GO:0004392">
    <property type="term" value="F:heme oxygenase (decyclizing) activity"/>
    <property type="evidence" value="ECO:0007669"/>
    <property type="project" value="InterPro"/>
</dbReference>
<reference evidence="1 2" key="1">
    <citation type="submission" date="2018-03" db="EMBL/GenBank/DDBJ databases">
        <title>Genomic Encyclopedia of Archaeal and Bacterial Type Strains, Phase II (KMG-II): from individual species to whole genera.</title>
        <authorList>
            <person name="Goeker M."/>
        </authorList>
    </citation>
    <scope>NUCLEOTIDE SEQUENCE [LARGE SCALE GENOMIC DNA]</scope>
    <source>
        <strain evidence="1 2">DSM 28229</strain>
    </source>
</reference>
<dbReference type="RefSeq" id="WP_158281354.1">
    <property type="nucleotide sequence ID" value="NZ_QGDO01000001.1"/>
</dbReference>
<dbReference type="SUPFAM" id="SSF48613">
    <property type="entry name" value="Heme oxygenase-like"/>
    <property type="match status" value="1"/>
</dbReference>
<name>A0A315ZDQ1_SEDFL</name>
<dbReference type="Gene3D" id="1.20.910.10">
    <property type="entry name" value="Heme oxygenase-like"/>
    <property type="match status" value="1"/>
</dbReference>
<proteinExistence type="predicted"/>